<name>A0A0L9UEH3_PHAAN</name>
<evidence type="ECO:0000256" key="1">
    <source>
        <dbReference type="SAM" id="MobiDB-lite"/>
    </source>
</evidence>
<dbReference type="Proteomes" id="UP000053144">
    <property type="component" value="Chromosome 4"/>
</dbReference>
<protein>
    <submittedName>
        <fullName evidence="2">Uncharacterized protein</fullName>
    </submittedName>
</protein>
<feature type="region of interest" description="Disordered" evidence="1">
    <location>
        <begin position="116"/>
        <end position="142"/>
    </location>
</feature>
<reference evidence="3" key="1">
    <citation type="journal article" date="2015" name="Proc. Natl. Acad. Sci. U.S.A.">
        <title>Genome sequencing of adzuki bean (Vigna angularis) provides insight into high starch and low fat accumulation and domestication.</title>
        <authorList>
            <person name="Yang K."/>
            <person name="Tian Z."/>
            <person name="Chen C."/>
            <person name="Luo L."/>
            <person name="Zhao B."/>
            <person name="Wang Z."/>
            <person name="Yu L."/>
            <person name="Li Y."/>
            <person name="Sun Y."/>
            <person name="Li W."/>
            <person name="Chen Y."/>
            <person name="Li Y."/>
            <person name="Zhang Y."/>
            <person name="Ai D."/>
            <person name="Zhao J."/>
            <person name="Shang C."/>
            <person name="Ma Y."/>
            <person name="Wu B."/>
            <person name="Wang M."/>
            <person name="Gao L."/>
            <person name="Sun D."/>
            <person name="Zhang P."/>
            <person name="Guo F."/>
            <person name="Wang W."/>
            <person name="Li Y."/>
            <person name="Wang J."/>
            <person name="Varshney R.K."/>
            <person name="Wang J."/>
            <person name="Ling H.Q."/>
            <person name="Wan P."/>
        </authorList>
    </citation>
    <scope>NUCLEOTIDE SEQUENCE</scope>
    <source>
        <strain evidence="3">cv. Jingnong 6</strain>
    </source>
</reference>
<sequence>MKVDASPLRDFANAAETPPLQCRDATAVGPRLRHHLAATSSCLANATAATAAGRPCRYSPPPHRDLTATSLRSRCGLVAFSLPPPALNDAASIVSPPPLSRRSSPSFASFPATSIDASSAVSSPPLSRRSSPRRSLPPPPPQSTLPPPFLLVLCRVVRPRAVRFLPSHLNRRFLRRFSSSSVASSPPVRHAPLFLCHRRLQGLPLQVPPPDLGLAVVWFSCGKGRWRRSEQGLRER</sequence>
<feature type="compositionally biased region" description="Low complexity" evidence="1">
    <location>
        <begin position="116"/>
        <end position="129"/>
    </location>
</feature>
<dbReference type="Gramene" id="KOM41143">
    <property type="protein sequence ID" value="KOM41143"/>
    <property type="gene ID" value="LR48_Vigan04g134100"/>
</dbReference>
<gene>
    <name evidence="2" type="ORF">LR48_Vigan04g134100</name>
</gene>
<dbReference type="EMBL" id="CM003374">
    <property type="protein sequence ID" value="KOM41143.1"/>
    <property type="molecule type" value="Genomic_DNA"/>
</dbReference>
<accession>A0A0L9UEH3</accession>
<evidence type="ECO:0000313" key="2">
    <source>
        <dbReference type="EMBL" id="KOM41143.1"/>
    </source>
</evidence>
<evidence type="ECO:0000313" key="3">
    <source>
        <dbReference type="Proteomes" id="UP000053144"/>
    </source>
</evidence>
<organism evidence="2 3">
    <name type="scientific">Phaseolus angularis</name>
    <name type="common">Azuki bean</name>
    <name type="synonym">Vigna angularis</name>
    <dbReference type="NCBI Taxonomy" id="3914"/>
    <lineage>
        <taxon>Eukaryota</taxon>
        <taxon>Viridiplantae</taxon>
        <taxon>Streptophyta</taxon>
        <taxon>Embryophyta</taxon>
        <taxon>Tracheophyta</taxon>
        <taxon>Spermatophyta</taxon>
        <taxon>Magnoliopsida</taxon>
        <taxon>eudicotyledons</taxon>
        <taxon>Gunneridae</taxon>
        <taxon>Pentapetalae</taxon>
        <taxon>rosids</taxon>
        <taxon>fabids</taxon>
        <taxon>Fabales</taxon>
        <taxon>Fabaceae</taxon>
        <taxon>Papilionoideae</taxon>
        <taxon>50 kb inversion clade</taxon>
        <taxon>NPAAA clade</taxon>
        <taxon>indigoferoid/millettioid clade</taxon>
        <taxon>Phaseoleae</taxon>
        <taxon>Vigna</taxon>
    </lineage>
</organism>
<dbReference type="AlphaFoldDB" id="A0A0L9UEH3"/>
<proteinExistence type="predicted"/>